<proteinExistence type="predicted"/>
<reference evidence="1" key="1">
    <citation type="submission" date="2016-10" db="EMBL/GenBank/DDBJ databases">
        <authorList>
            <person name="de Groot N.N."/>
        </authorList>
    </citation>
    <scope>NUCLEOTIDE SEQUENCE</scope>
</reference>
<dbReference type="SUPFAM" id="SSF89392">
    <property type="entry name" value="Prokaryotic lipoproteins and lipoprotein localization factors"/>
    <property type="match status" value="1"/>
</dbReference>
<evidence type="ECO:0000313" key="1">
    <source>
        <dbReference type="EMBL" id="SFV61710.1"/>
    </source>
</evidence>
<dbReference type="InterPro" id="IPR004564">
    <property type="entry name" value="OM_lipoprot_carrier_LolA-like"/>
</dbReference>
<dbReference type="PANTHER" id="PTHR35869:SF1">
    <property type="entry name" value="OUTER-MEMBRANE LIPOPROTEIN CARRIER PROTEIN"/>
    <property type="match status" value="1"/>
</dbReference>
<dbReference type="InterPro" id="IPR029046">
    <property type="entry name" value="LolA/LolB/LppX"/>
</dbReference>
<dbReference type="NCBIfam" id="NF000663">
    <property type="entry name" value="PRK00031.2-1"/>
    <property type="match status" value="1"/>
</dbReference>
<name>A0A1W1C774_9ZZZZ</name>
<dbReference type="PANTHER" id="PTHR35869">
    <property type="entry name" value="OUTER-MEMBRANE LIPOPROTEIN CARRIER PROTEIN"/>
    <property type="match status" value="1"/>
</dbReference>
<sequence>MKQKILLLFLATASFANIDNIQSFEADFKQNIVDDKNKVIAYYGHIKAMQPQYALWTYKKPIEKQVYIIENQAIIIEPELEQVIIKKIGDNLDFFQLIKHAQKLDKERYLANYNNTTFIIKIKGNKIISISYKDELDNKVTIDFTHQIVNKKIDKREFSPSIPDEYDVIKG</sequence>
<dbReference type="Pfam" id="PF03548">
    <property type="entry name" value="LolA"/>
    <property type="match status" value="1"/>
</dbReference>
<protein>
    <submittedName>
        <fullName evidence="1">Outer membrane lipoprotein carrier protein LolA</fullName>
    </submittedName>
</protein>
<gene>
    <name evidence="1" type="ORF">MNB_SM-6-1335</name>
</gene>
<dbReference type="AlphaFoldDB" id="A0A1W1C774"/>
<accession>A0A1W1C774</accession>
<keyword evidence="1" id="KW-0449">Lipoprotein</keyword>
<organism evidence="1">
    <name type="scientific">hydrothermal vent metagenome</name>
    <dbReference type="NCBI Taxonomy" id="652676"/>
    <lineage>
        <taxon>unclassified sequences</taxon>
        <taxon>metagenomes</taxon>
        <taxon>ecological metagenomes</taxon>
    </lineage>
</organism>
<dbReference type="Gene3D" id="2.50.20.10">
    <property type="entry name" value="Lipoprotein localisation LolA/LolB/LppX"/>
    <property type="match status" value="1"/>
</dbReference>
<dbReference type="EMBL" id="FPHK01000055">
    <property type="protein sequence ID" value="SFV61710.1"/>
    <property type="molecule type" value="Genomic_DNA"/>
</dbReference>